<keyword evidence="10" id="KW-1185">Reference proteome</keyword>
<evidence type="ECO:0000256" key="1">
    <source>
        <dbReference type="ARBA" id="ARBA00004477"/>
    </source>
</evidence>
<reference evidence="9" key="1">
    <citation type="journal article" date="2020" name="Stud. Mycol.">
        <title>101 Dothideomycetes genomes: a test case for predicting lifestyles and emergence of pathogens.</title>
        <authorList>
            <person name="Haridas S."/>
            <person name="Albert R."/>
            <person name="Binder M."/>
            <person name="Bloem J."/>
            <person name="Labutti K."/>
            <person name="Salamov A."/>
            <person name="Andreopoulos B."/>
            <person name="Baker S."/>
            <person name="Barry K."/>
            <person name="Bills G."/>
            <person name="Bluhm B."/>
            <person name="Cannon C."/>
            <person name="Castanera R."/>
            <person name="Culley D."/>
            <person name="Daum C."/>
            <person name="Ezra D."/>
            <person name="Gonzalez J."/>
            <person name="Henrissat B."/>
            <person name="Kuo A."/>
            <person name="Liang C."/>
            <person name="Lipzen A."/>
            <person name="Lutzoni F."/>
            <person name="Magnuson J."/>
            <person name="Mondo S."/>
            <person name="Nolan M."/>
            <person name="Ohm R."/>
            <person name="Pangilinan J."/>
            <person name="Park H.-J."/>
            <person name="Ramirez L."/>
            <person name="Alfaro M."/>
            <person name="Sun H."/>
            <person name="Tritt A."/>
            <person name="Yoshinaga Y."/>
            <person name="Zwiers L.-H."/>
            <person name="Turgeon B."/>
            <person name="Goodwin S."/>
            <person name="Spatafora J."/>
            <person name="Crous P."/>
            <person name="Grigoriev I."/>
        </authorList>
    </citation>
    <scope>NUCLEOTIDE SEQUENCE</scope>
    <source>
        <strain evidence="9">CBS 121739</strain>
    </source>
</reference>
<organism evidence="9 10">
    <name type="scientific">Pseudovirgaria hyperparasitica</name>
    <dbReference type="NCBI Taxonomy" id="470096"/>
    <lineage>
        <taxon>Eukaryota</taxon>
        <taxon>Fungi</taxon>
        <taxon>Dikarya</taxon>
        <taxon>Ascomycota</taxon>
        <taxon>Pezizomycotina</taxon>
        <taxon>Dothideomycetes</taxon>
        <taxon>Dothideomycetes incertae sedis</taxon>
        <taxon>Acrospermales</taxon>
        <taxon>Acrospermaceae</taxon>
        <taxon>Pseudovirgaria</taxon>
    </lineage>
</organism>
<evidence type="ECO:0000256" key="7">
    <source>
        <dbReference type="SAM" id="MobiDB-lite"/>
    </source>
</evidence>
<evidence type="ECO:0000256" key="3">
    <source>
        <dbReference type="ARBA" id="ARBA00022824"/>
    </source>
</evidence>
<dbReference type="PANTHER" id="PTHR21212">
    <property type="entry name" value="BERNARDINELLI-SEIP CONGENITAL LIPODYSTROPHY 2 HOMOLOG BSCL2 PROTEIN"/>
    <property type="match status" value="1"/>
</dbReference>
<feature type="compositionally biased region" description="Basic and acidic residues" evidence="7">
    <location>
        <begin position="298"/>
        <end position="324"/>
    </location>
</feature>
<evidence type="ECO:0000256" key="6">
    <source>
        <dbReference type="ARBA" id="ARBA00023136"/>
    </source>
</evidence>
<dbReference type="Proteomes" id="UP000799437">
    <property type="component" value="Unassembled WGS sequence"/>
</dbReference>
<evidence type="ECO:0000256" key="2">
    <source>
        <dbReference type="ARBA" id="ARBA00022692"/>
    </source>
</evidence>
<dbReference type="OrthoDB" id="3990054at2759"/>
<gene>
    <name evidence="9" type="ORF">EJ05DRAFT_473528</name>
</gene>
<feature type="transmembrane region" description="Helical" evidence="8">
    <location>
        <begin position="38"/>
        <end position="67"/>
    </location>
</feature>
<dbReference type="GO" id="GO:0006629">
    <property type="term" value="P:lipid metabolic process"/>
    <property type="evidence" value="ECO:0007669"/>
    <property type="project" value="UniProtKB-KW"/>
</dbReference>
<keyword evidence="6 8" id="KW-0472">Membrane</keyword>
<comment type="subcellular location">
    <subcellularLocation>
        <location evidence="1">Endoplasmic reticulum membrane</location>
        <topology evidence="1">Multi-pass membrane protein</topology>
    </subcellularLocation>
</comment>
<dbReference type="GeneID" id="54484472"/>
<accession>A0A6A6WEJ1</accession>
<dbReference type="RefSeq" id="XP_033603406.1">
    <property type="nucleotide sequence ID" value="XM_033743418.1"/>
</dbReference>
<keyword evidence="3" id="KW-0256">Endoplasmic reticulum</keyword>
<evidence type="ECO:0000313" key="9">
    <source>
        <dbReference type="EMBL" id="KAF2760955.1"/>
    </source>
</evidence>
<evidence type="ECO:0000256" key="8">
    <source>
        <dbReference type="SAM" id="Phobius"/>
    </source>
</evidence>
<protein>
    <recommendedName>
        <fullName evidence="11">DUF1226-domain-containing protein</fullName>
    </recommendedName>
</protein>
<dbReference type="AlphaFoldDB" id="A0A6A6WEJ1"/>
<proteinExistence type="predicted"/>
<keyword evidence="5" id="KW-0443">Lipid metabolism</keyword>
<feature type="transmembrane region" description="Helical" evidence="8">
    <location>
        <begin position="256"/>
        <end position="285"/>
    </location>
</feature>
<dbReference type="Pfam" id="PF06775">
    <property type="entry name" value="Seipin"/>
    <property type="match status" value="1"/>
</dbReference>
<dbReference type="GO" id="GO:0005789">
    <property type="term" value="C:endoplasmic reticulum membrane"/>
    <property type="evidence" value="ECO:0007669"/>
    <property type="project" value="UniProtKB-SubCell"/>
</dbReference>
<dbReference type="PANTHER" id="PTHR21212:SF0">
    <property type="entry name" value="SEIPIN"/>
    <property type="match status" value="1"/>
</dbReference>
<evidence type="ECO:0000256" key="5">
    <source>
        <dbReference type="ARBA" id="ARBA00023098"/>
    </source>
</evidence>
<keyword evidence="4 8" id="KW-1133">Transmembrane helix</keyword>
<keyword evidence="2 8" id="KW-0812">Transmembrane</keyword>
<name>A0A6A6WEJ1_9PEZI</name>
<dbReference type="GO" id="GO:0140042">
    <property type="term" value="P:lipid droplet formation"/>
    <property type="evidence" value="ECO:0007669"/>
    <property type="project" value="UniProtKB-ARBA"/>
</dbReference>
<evidence type="ECO:0008006" key="11">
    <source>
        <dbReference type="Google" id="ProtNLM"/>
    </source>
</evidence>
<feature type="compositionally biased region" description="Polar residues" evidence="7">
    <location>
        <begin position="326"/>
        <end position="343"/>
    </location>
</feature>
<sequence length="433" mass="48133">MEDDYEDTRSVLHLAMDTVLQPARSTLTTLTSKTARRAYLTTLLIFLTSLLLLGTAVVAYITFYYAYVPLRGFSTPIHLQFDPLAQTHPHATAPLGDVLVAHQKYDVRLNLRMPRTPANLRAGNFMLDVRLLAPGLAGPLDTVVRAAAAAVAGDEGPDDVVVRSSRAAILEYRSWAMEVRERVVWGLWYVAGWRREEEEVSVRMLEDVVFEKGVRGLPRWVRVDVRGREVLQVYECEIVFRARLSGLRYIMYNHRIISFITFTSLFYAIELTSLLISWALLSLLFPSSSKPKPPPKSPKREIKPDDDDPAIKLEHDHDHDHDSDSAESTTLSTTSRSFPTYTRQPPLHYSSPPPIKKEEDPEDSSGDLSALPLAAGEAADDEDDDDEADDFVLDEDENLRRIAADSGLGTSLESSGGGGGGVRRRRSGGGLGR</sequence>
<dbReference type="EMBL" id="ML996567">
    <property type="protein sequence ID" value="KAF2760955.1"/>
    <property type="molecule type" value="Genomic_DNA"/>
</dbReference>
<feature type="compositionally biased region" description="Acidic residues" evidence="7">
    <location>
        <begin position="378"/>
        <end position="397"/>
    </location>
</feature>
<evidence type="ECO:0000256" key="4">
    <source>
        <dbReference type="ARBA" id="ARBA00022989"/>
    </source>
</evidence>
<evidence type="ECO:0000313" key="10">
    <source>
        <dbReference type="Proteomes" id="UP000799437"/>
    </source>
</evidence>
<dbReference type="InterPro" id="IPR009617">
    <property type="entry name" value="Seipin"/>
</dbReference>
<dbReference type="CDD" id="cd23995">
    <property type="entry name" value="Seipin_BSCL2_like"/>
    <property type="match status" value="1"/>
</dbReference>
<feature type="region of interest" description="Disordered" evidence="7">
    <location>
        <begin position="288"/>
        <end position="433"/>
    </location>
</feature>